<evidence type="ECO:0000313" key="1">
    <source>
        <dbReference type="EMBL" id="KAI3705422.1"/>
    </source>
</evidence>
<dbReference type="EMBL" id="CM042042">
    <property type="protein sequence ID" value="KAI3705422.1"/>
    <property type="molecule type" value="Genomic_DNA"/>
</dbReference>
<proteinExistence type="predicted"/>
<organism evidence="1 2">
    <name type="scientific">Smallanthus sonchifolius</name>
    <dbReference type="NCBI Taxonomy" id="185202"/>
    <lineage>
        <taxon>Eukaryota</taxon>
        <taxon>Viridiplantae</taxon>
        <taxon>Streptophyta</taxon>
        <taxon>Embryophyta</taxon>
        <taxon>Tracheophyta</taxon>
        <taxon>Spermatophyta</taxon>
        <taxon>Magnoliopsida</taxon>
        <taxon>eudicotyledons</taxon>
        <taxon>Gunneridae</taxon>
        <taxon>Pentapetalae</taxon>
        <taxon>asterids</taxon>
        <taxon>campanulids</taxon>
        <taxon>Asterales</taxon>
        <taxon>Asteraceae</taxon>
        <taxon>Asteroideae</taxon>
        <taxon>Heliantheae alliance</taxon>
        <taxon>Millerieae</taxon>
        <taxon>Smallanthus</taxon>
    </lineage>
</organism>
<gene>
    <name evidence="1" type="ORF">L1987_75659</name>
</gene>
<accession>A0ACB9A5K5</accession>
<dbReference type="Proteomes" id="UP001056120">
    <property type="component" value="Linkage Group LG25"/>
</dbReference>
<protein>
    <submittedName>
        <fullName evidence="1">Uncharacterized protein</fullName>
    </submittedName>
</protein>
<reference evidence="2" key="1">
    <citation type="journal article" date="2022" name="Mol. Ecol. Resour.">
        <title>The genomes of chicory, endive, great burdock and yacon provide insights into Asteraceae palaeo-polyploidization history and plant inulin production.</title>
        <authorList>
            <person name="Fan W."/>
            <person name="Wang S."/>
            <person name="Wang H."/>
            <person name="Wang A."/>
            <person name="Jiang F."/>
            <person name="Liu H."/>
            <person name="Zhao H."/>
            <person name="Xu D."/>
            <person name="Zhang Y."/>
        </authorList>
    </citation>
    <scope>NUCLEOTIDE SEQUENCE [LARGE SCALE GENOMIC DNA]</scope>
    <source>
        <strain evidence="2">cv. Yunnan</strain>
    </source>
</reference>
<comment type="caution">
    <text evidence="1">The sequence shown here is derived from an EMBL/GenBank/DDBJ whole genome shotgun (WGS) entry which is preliminary data.</text>
</comment>
<evidence type="ECO:0000313" key="2">
    <source>
        <dbReference type="Proteomes" id="UP001056120"/>
    </source>
</evidence>
<name>A0ACB9A5K5_9ASTR</name>
<sequence>MPIRSSTINDPSRISNTRILLRTAIASRIVLLTLTVIWRSILSPYDTSASINPSCLSSTANATVLYPRISAAIENGVVWDSVYFVRIALCGYEYEQTYAFLPLLPFCISLLSRTVLQPLVPLVGHRAALALSGYILSNISFVFAALFLYRLSVIILKDPEASLRASILFCFNPASIFYSSIYSESLYALLSIGGLYFLTLGANNLAALWLAFSGCARSNGVLNAGYIGFQTMHQAYDALFLKKKPFLVFRVLISGILRCLFIFVPFVAFQAYGYYNLCDGRHPEELRPWCKAKIPLLYNFIQSHYWGVGFLKYFQLKQLPNFLLASPILSIAICSIIHYVKLHPKVFFSLGFQVDPKTTSFLETQTSTVNREDQALRRRKHSKQDMGPTALSTDNVSIDKLERFSIIIIPFVLHLGFMVATAFFVMHVQVSTRFLSSSPPIYWFASYVPAIHKGWGYLIWRYCAAYILIGSLLFSNFYPFT</sequence>
<reference evidence="1 2" key="2">
    <citation type="journal article" date="2022" name="Mol. Ecol. Resour.">
        <title>The genomes of chicory, endive, great burdock and yacon provide insights into Asteraceae paleo-polyploidization history and plant inulin production.</title>
        <authorList>
            <person name="Fan W."/>
            <person name="Wang S."/>
            <person name="Wang H."/>
            <person name="Wang A."/>
            <person name="Jiang F."/>
            <person name="Liu H."/>
            <person name="Zhao H."/>
            <person name="Xu D."/>
            <person name="Zhang Y."/>
        </authorList>
    </citation>
    <scope>NUCLEOTIDE SEQUENCE [LARGE SCALE GENOMIC DNA]</scope>
    <source>
        <strain evidence="2">cv. Yunnan</strain>
        <tissue evidence="1">Leaves</tissue>
    </source>
</reference>
<keyword evidence="2" id="KW-1185">Reference proteome</keyword>